<name>A0AAW1TJ75_9CHLO</name>
<keyword evidence="3" id="KW-0378">Hydrolase</keyword>
<comment type="caution">
    <text evidence="6">The sequence shown here is derived from an EMBL/GenBank/DDBJ whole genome shotgun (WGS) entry which is preliminary data.</text>
</comment>
<dbReference type="Proteomes" id="UP001485043">
    <property type="component" value="Unassembled WGS sequence"/>
</dbReference>
<dbReference type="Gene3D" id="2.40.10.10">
    <property type="entry name" value="Trypsin-like serine proteases"/>
    <property type="match status" value="2"/>
</dbReference>
<gene>
    <name evidence="6" type="ORF">WJX84_011911</name>
</gene>
<organism evidence="6 7">
    <name type="scientific">Apatococcus fuscideae</name>
    <dbReference type="NCBI Taxonomy" id="2026836"/>
    <lineage>
        <taxon>Eukaryota</taxon>
        <taxon>Viridiplantae</taxon>
        <taxon>Chlorophyta</taxon>
        <taxon>core chlorophytes</taxon>
        <taxon>Trebouxiophyceae</taxon>
        <taxon>Chlorellales</taxon>
        <taxon>Chlorellaceae</taxon>
        <taxon>Apatococcus</taxon>
    </lineage>
</organism>
<dbReference type="PRINTS" id="PR00834">
    <property type="entry name" value="PROTEASES2C"/>
</dbReference>
<evidence type="ECO:0000256" key="4">
    <source>
        <dbReference type="ARBA" id="ARBA00022825"/>
    </source>
</evidence>
<dbReference type="SMART" id="SM00228">
    <property type="entry name" value="PDZ"/>
    <property type="match status" value="1"/>
</dbReference>
<dbReference type="InterPro" id="IPR043504">
    <property type="entry name" value="Peptidase_S1_PA_chymotrypsin"/>
</dbReference>
<evidence type="ECO:0000313" key="6">
    <source>
        <dbReference type="EMBL" id="KAK9868536.1"/>
    </source>
</evidence>
<dbReference type="AlphaFoldDB" id="A0AAW1TJ75"/>
<sequence length="494" mass="52392">MIAVQLQPVAAPLWSAPPSQQHACLPAPRFSSHSSECRALQAGQRPARYSSRPLAGLRTYGSTPRASCRCLWSSSQCRASSISERALALDGMRRCMSPHIDALQHLTSQACSICLAAALSLVLSLPPLSLADEIPDDLPFAPSQTVPATMEMKAPDPRNTDLSNEEKSTVELFQRNTPSVVNIANIGSRQSFTNMEEKKIPQGMGSGFIWDDHGHIVTNFHVIRNASDVKVALIDQSVFPAKFIGGDPDKDVAVLQLLCPEEKMKDLKSISLGNSSNLLVGQKVFAIGNPFGLDHTLTAGIISGLGRELATPGFRGVPIRNVIQTDAAINPGNSGGVLLDSRGRLVGINTAIADPTGRGASSGVGFAIPIDTVTGLVEQILKFGRVVRPVLGITIAPPQTIRQLNLEGVLILDIPTGSPADLAGLKGTSRQANGEMVLGDVITGVNGKPIKLQKDLFGALDELKVGDKVQLEILRGGQKIQVEVTLADKANSSE</sequence>
<evidence type="ECO:0000256" key="1">
    <source>
        <dbReference type="ARBA" id="ARBA00010541"/>
    </source>
</evidence>
<dbReference type="InterPro" id="IPR036034">
    <property type="entry name" value="PDZ_sf"/>
</dbReference>
<dbReference type="PROSITE" id="PS50106">
    <property type="entry name" value="PDZ"/>
    <property type="match status" value="1"/>
</dbReference>
<dbReference type="Gene3D" id="2.30.42.10">
    <property type="match status" value="1"/>
</dbReference>
<dbReference type="InterPro" id="IPR001478">
    <property type="entry name" value="PDZ"/>
</dbReference>
<evidence type="ECO:0000313" key="7">
    <source>
        <dbReference type="Proteomes" id="UP001485043"/>
    </source>
</evidence>
<dbReference type="InterPro" id="IPR039382">
    <property type="entry name" value="DEGP1/8_PDZ_dom"/>
</dbReference>
<dbReference type="InterPro" id="IPR051201">
    <property type="entry name" value="Chloro_Bact_Ser_Proteases"/>
</dbReference>
<keyword evidence="2" id="KW-0645">Protease</keyword>
<dbReference type="EMBL" id="JALJOV010000024">
    <property type="protein sequence ID" value="KAK9868536.1"/>
    <property type="molecule type" value="Genomic_DNA"/>
</dbReference>
<feature type="domain" description="PDZ" evidence="5">
    <location>
        <begin position="380"/>
        <end position="451"/>
    </location>
</feature>
<dbReference type="SUPFAM" id="SSF50494">
    <property type="entry name" value="Trypsin-like serine proteases"/>
    <property type="match status" value="1"/>
</dbReference>
<evidence type="ECO:0000259" key="5">
    <source>
        <dbReference type="PROSITE" id="PS50106"/>
    </source>
</evidence>
<protein>
    <recommendedName>
        <fullName evidence="5">PDZ domain-containing protein</fullName>
    </recommendedName>
</protein>
<dbReference type="GO" id="GO:0004252">
    <property type="term" value="F:serine-type endopeptidase activity"/>
    <property type="evidence" value="ECO:0007669"/>
    <property type="project" value="InterPro"/>
</dbReference>
<evidence type="ECO:0000256" key="2">
    <source>
        <dbReference type="ARBA" id="ARBA00022670"/>
    </source>
</evidence>
<dbReference type="FunFam" id="2.40.10.10:FF:000001">
    <property type="entry name" value="Periplasmic serine protease DegS"/>
    <property type="match status" value="1"/>
</dbReference>
<evidence type="ECO:0000256" key="3">
    <source>
        <dbReference type="ARBA" id="ARBA00022801"/>
    </source>
</evidence>
<comment type="similarity">
    <text evidence="1">Belongs to the peptidase S1C family.</text>
</comment>
<keyword evidence="4" id="KW-0720">Serine protease</keyword>
<dbReference type="InterPro" id="IPR009003">
    <property type="entry name" value="Peptidase_S1_PA"/>
</dbReference>
<dbReference type="GO" id="GO:0006508">
    <property type="term" value="P:proteolysis"/>
    <property type="evidence" value="ECO:0007669"/>
    <property type="project" value="UniProtKB-KW"/>
</dbReference>
<reference evidence="6 7" key="1">
    <citation type="journal article" date="2024" name="Nat. Commun.">
        <title>Phylogenomics reveals the evolutionary origins of lichenization in chlorophyte algae.</title>
        <authorList>
            <person name="Puginier C."/>
            <person name="Libourel C."/>
            <person name="Otte J."/>
            <person name="Skaloud P."/>
            <person name="Haon M."/>
            <person name="Grisel S."/>
            <person name="Petersen M."/>
            <person name="Berrin J.G."/>
            <person name="Delaux P.M."/>
            <person name="Dal Grande F."/>
            <person name="Keller J."/>
        </authorList>
    </citation>
    <scope>NUCLEOTIDE SEQUENCE [LARGE SCALE GENOMIC DNA]</scope>
    <source>
        <strain evidence="6 7">SAG 2523</strain>
    </source>
</reference>
<dbReference type="CDD" id="cd00990">
    <property type="entry name" value="cpPDZ_AtDEGP1-like"/>
    <property type="match status" value="1"/>
</dbReference>
<dbReference type="InterPro" id="IPR001940">
    <property type="entry name" value="Peptidase_S1C"/>
</dbReference>
<dbReference type="PANTHER" id="PTHR43343">
    <property type="entry name" value="PEPTIDASE S12"/>
    <property type="match status" value="1"/>
</dbReference>
<dbReference type="Pfam" id="PF13365">
    <property type="entry name" value="Trypsin_2"/>
    <property type="match status" value="1"/>
</dbReference>
<dbReference type="SUPFAM" id="SSF50156">
    <property type="entry name" value="PDZ domain-like"/>
    <property type="match status" value="1"/>
</dbReference>
<proteinExistence type="inferred from homology"/>
<dbReference type="PANTHER" id="PTHR43343:SF2">
    <property type="entry name" value="PDZ DOMAIN-CONTAINING PROTEIN"/>
    <property type="match status" value="1"/>
</dbReference>
<keyword evidence="7" id="KW-1185">Reference proteome</keyword>
<accession>A0AAW1TJ75</accession>
<dbReference type="Pfam" id="PF13180">
    <property type="entry name" value="PDZ_2"/>
    <property type="match status" value="1"/>
</dbReference>